<dbReference type="SUPFAM" id="SSF90257">
    <property type="entry name" value="Myosin rod fragments"/>
    <property type="match status" value="2"/>
</dbReference>
<dbReference type="InterPro" id="IPR016187">
    <property type="entry name" value="CTDL_fold"/>
</dbReference>
<sequence length="468" mass="53316">PRFTVIDVLGSRSYRLASIVLGVLCAVFLLVVIGLSVHINRVNNKHDILSYNSSVISSQLAQLQSDHRSLTESRNELKNQHIEDVKKITSLQGDLSKETRLKNELRSQKQKLEDDKTKLQSQISNLEGNCGKCLPNWVLMNSTCFYFAVSSTSPRRGWDGSRDDCKKKGADLVVIDSKEKQEFIIGTLKALRYNLPFSYKNGFWIGLKDDHTEGIWKWLNETTLTEGYLIHLWLSINKVSIMPRFTVIDVLGSRSYRLASIVLGVLCAVFLLVVIGLSVHINRVNNKHDILSLNSSVISSQLAQLQSDHRSLTESRNELKNQHIEDVKKITSLQGDLSRETRLKNELRSQKQKLEDDKTKLQSQISNLEGNCGKCLPNWVLMNSTCFYFAVSSTSPRRGWDGSRDDCKKKGADLVVIDSKEKQEFIVESLKALRYNLPFSYYNGFWIGLKDDHTEGIWKWLNETTLTK</sequence>
<feature type="transmembrane region" description="Helical" evidence="3">
    <location>
        <begin position="258"/>
        <end position="281"/>
    </location>
</feature>
<evidence type="ECO:0000259" key="4">
    <source>
        <dbReference type="PROSITE" id="PS50041"/>
    </source>
</evidence>
<dbReference type="PANTHER" id="PTHR45710:SF8">
    <property type="entry name" value="RERATING FAMILY MEMBER 4"/>
    <property type="match status" value="1"/>
</dbReference>
<protein>
    <recommendedName>
        <fullName evidence="4">C-type lectin domain-containing protein</fullName>
    </recommendedName>
</protein>
<feature type="domain" description="C-type lectin" evidence="4">
    <location>
        <begin position="140"/>
        <end position="233"/>
    </location>
</feature>
<dbReference type="PROSITE" id="PS50041">
    <property type="entry name" value="C_TYPE_LECTIN_2"/>
    <property type="match status" value="2"/>
</dbReference>
<evidence type="ECO:0000256" key="2">
    <source>
        <dbReference type="SAM" id="Coils"/>
    </source>
</evidence>
<dbReference type="GO" id="GO:0005886">
    <property type="term" value="C:plasma membrane"/>
    <property type="evidence" value="ECO:0007669"/>
    <property type="project" value="UniProtKB-SubCell"/>
</dbReference>
<feature type="non-terminal residue" evidence="5">
    <location>
        <position position="1"/>
    </location>
</feature>
<organism evidence="5 6">
    <name type="scientific">Hemibagrus guttatus</name>
    <dbReference type="NCBI Taxonomy" id="175788"/>
    <lineage>
        <taxon>Eukaryota</taxon>
        <taxon>Metazoa</taxon>
        <taxon>Chordata</taxon>
        <taxon>Craniata</taxon>
        <taxon>Vertebrata</taxon>
        <taxon>Euteleostomi</taxon>
        <taxon>Actinopterygii</taxon>
        <taxon>Neopterygii</taxon>
        <taxon>Teleostei</taxon>
        <taxon>Ostariophysi</taxon>
        <taxon>Siluriformes</taxon>
        <taxon>Bagridae</taxon>
        <taxon>Hemibagrus</taxon>
    </lineage>
</organism>
<accession>A0AAE0V666</accession>
<feature type="domain" description="C-type lectin" evidence="4">
    <location>
        <begin position="382"/>
        <end position="468"/>
    </location>
</feature>
<dbReference type="Gene3D" id="3.10.100.10">
    <property type="entry name" value="Mannose-Binding Protein A, subunit A"/>
    <property type="match status" value="2"/>
</dbReference>
<keyword evidence="3" id="KW-0812">Transmembrane</keyword>
<evidence type="ECO:0000313" key="5">
    <source>
        <dbReference type="EMBL" id="KAK3537763.1"/>
    </source>
</evidence>
<feature type="transmembrane region" description="Helical" evidence="3">
    <location>
        <begin position="16"/>
        <end position="37"/>
    </location>
</feature>
<dbReference type="Pfam" id="PF00059">
    <property type="entry name" value="Lectin_C"/>
    <property type="match status" value="2"/>
</dbReference>
<dbReference type="InterPro" id="IPR050828">
    <property type="entry name" value="C-type_lectin/matrix_domain"/>
</dbReference>
<evidence type="ECO:0000256" key="1">
    <source>
        <dbReference type="ARBA" id="ARBA00004401"/>
    </source>
</evidence>
<reference evidence="5" key="1">
    <citation type="submission" date="2023-06" db="EMBL/GenBank/DDBJ databases">
        <title>Male Hemibagrus guttatus genome.</title>
        <authorList>
            <person name="Bian C."/>
        </authorList>
    </citation>
    <scope>NUCLEOTIDE SEQUENCE</scope>
    <source>
        <strain evidence="5">Male_cb2023</strain>
        <tissue evidence="5">Muscle</tissue>
    </source>
</reference>
<dbReference type="Proteomes" id="UP001274896">
    <property type="component" value="Unassembled WGS sequence"/>
</dbReference>
<dbReference type="AlphaFoldDB" id="A0AAE0V666"/>
<comment type="subcellular location">
    <subcellularLocation>
        <location evidence="1">Cell membrane</location>
        <topology evidence="1">Single-pass type II membrane protein</topology>
    </subcellularLocation>
</comment>
<dbReference type="SMART" id="SM00034">
    <property type="entry name" value="CLECT"/>
    <property type="match status" value="2"/>
</dbReference>
<keyword evidence="6" id="KW-1185">Reference proteome</keyword>
<evidence type="ECO:0000313" key="6">
    <source>
        <dbReference type="Proteomes" id="UP001274896"/>
    </source>
</evidence>
<name>A0AAE0V666_9TELE</name>
<dbReference type="SUPFAM" id="SSF56436">
    <property type="entry name" value="C-type lectin-like"/>
    <property type="match status" value="2"/>
</dbReference>
<feature type="coiled-coil region" evidence="2">
    <location>
        <begin position="60"/>
        <end position="129"/>
    </location>
</feature>
<feature type="coiled-coil region" evidence="2">
    <location>
        <begin position="302"/>
        <end position="371"/>
    </location>
</feature>
<evidence type="ECO:0000256" key="3">
    <source>
        <dbReference type="SAM" id="Phobius"/>
    </source>
</evidence>
<dbReference type="InterPro" id="IPR001304">
    <property type="entry name" value="C-type_lectin-like"/>
</dbReference>
<proteinExistence type="predicted"/>
<keyword evidence="3" id="KW-1133">Transmembrane helix</keyword>
<keyword evidence="3" id="KW-0472">Membrane</keyword>
<comment type="caution">
    <text evidence="5">The sequence shown here is derived from an EMBL/GenBank/DDBJ whole genome shotgun (WGS) entry which is preliminary data.</text>
</comment>
<dbReference type="PANTHER" id="PTHR45710">
    <property type="entry name" value="C-TYPE LECTIN DOMAIN-CONTAINING PROTEIN 180"/>
    <property type="match status" value="1"/>
</dbReference>
<gene>
    <name evidence="5" type="ORF">QTP70_017845</name>
</gene>
<dbReference type="Gene3D" id="1.20.5.340">
    <property type="match status" value="2"/>
</dbReference>
<keyword evidence="2" id="KW-0175">Coiled coil</keyword>
<dbReference type="InterPro" id="IPR016186">
    <property type="entry name" value="C-type_lectin-like/link_sf"/>
</dbReference>
<feature type="non-terminal residue" evidence="5">
    <location>
        <position position="468"/>
    </location>
</feature>
<dbReference type="EMBL" id="JAUCMX010000008">
    <property type="protein sequence ID" value="KAK3537763.1"/>
    <property type="molecule type" value="Genomic_DNA"/>
</dbReference>